<protein>
    <submittedName>
        <fullName evidence="1">Uncharacterized protein</fullName>
    </submittedName>
</protein>
<accession>A0A3T0D7Q8</accession>
<dbReference type="KEGG" id="ccha:ELD05_11310"/>
<evidence type="ECO:0000313" key="1">
    <source>
        <dbReference type="EMBL" id="AZT91170.1"/>
    </source>
</evidence>
<dbReference type="RefSeq" id="WP_127352506.1">
    <property type="nucleotide sequence ID" value="NZ_CP034791.1"/>
</dbReference>
<reference evidence="1 2" key="1">
    <citation type="submission" date="2018-12" db="EMBL/GenBank/DDBJ databases">
        <title>Genome sequence from the cellulolytic species, Caldicellulosiruptor changbaiensis.</title>
        <authorList>
            <person name="Blumer-Schuette S.E."/>
            <person name="Mendoza C."/>
        </authorList>
    </citation>
    <scope>NUCLEOTIDE SEQUENCE [LARGE SCALE GENOMIC DNA]</scope>
    <source>
        <strain evidence="1 2">CBS-Z</strain>
    </source>
</reference>
<sequence>MKDIDYLTTKYSARELIQKCIEQKCKDKPEVIAKTLSSTLKTKFMVRGINVEKILNENLDSSELRNKIVSLAFEMGISIE</sequence>
<dbReference type="EMBL" id="CP034791">
    <property type="protein sequence ID" value="AZT91170.1"/>
    <property type="molecule type" value="Genomic_DNA"/>
</dbReference>
<name>A0A3T0D7Q8_9FIRM</name>
<keyword evidence="2" id="KW-1185">Reference proteome</keyword>
<dbReference type="AlphaFoldDB" id="A0A3T0D7Q8"/>
<evidence type="ECO:0000313" key="2">
    <source>
        <dbReference type="Proteomes" id="UP000282930"/>
    </source>
</evidence>
<gene>
    <name evidence="1" type="ORF">ELD05_11310</name>
</gene>
<dbReference type="Proteomes" id="UP000282930">
    <property type="component" value="Chromosome"/>
</dbReference>
<proteinExistence type="predicted"/>
<organism evidence="1 2">
    <name type="scientific">Caldicellulosiruptor changbaiensis</name>
    <dbReference type="NCBI Taxonomy" id="1222016"/>
    <lineage>
        <taxon>Bacteria</taxon>
        <taxon>Bacillati</taxon>
        <taxon>Bacillota</taxon>
        <taxon>Bacillota incertae sedis</taxon>
        <taxon>Caldicellulosiruptorales</taxon>
        <taxon>Caldicellulosiruptoraceae</taxon>
        <taxon>Caldicellulosiruptor</taxon>
    </lineage>
</organism>